<dbReference type="AlphaFoldDB" id="A0A840Y8Y5"/>
<dbReference type="EMBL" id="JACIJD010000015">
    <property type="protein sequence ID" value="MBB5695199.1"/>
    <property type="molecule type" value="Genomic_DNA"/>
</dbReference>
<proteinExistence type="predicted"/>
<keyword evidence="2" id="KW-1185">Reference proteome</keyword>
<dbReference type="RefSeq" id="WP_246418456.1">
    <property type="nucleotide sequence ID" value="NZ_JACIJD010000015.1"/>
</dbReference>
<comment type="caution">
    <text evidence="1">The sequence shown here is derived from an EMBL/GenBank/DDBJ whole genome shotgun (WGS) entry which is preliminary data.</text>
</comment>
<evidence type="ECO:0000313" key="2">
    <source>
        <dbReference type="Proteomes" id="UP000580654"/>
    </source>
</evidence>
<organism evidence="1 2">
    <name type="scientific">Muricoccus pecuniae</name>
    <dbReference type="NCBI Taxonomy" id="693023"/>
    <lineage>
        <taxon>Bacteria</taxon>
        <taxon>Pseudomonadati</taxon>
        <taxon>Pseudomonadota</taxon>
        <taxon>Alphaproteobacteria</taxon>
        <taxon>Acetobacterales</taxon>
        <taxon>Roseomonadaceae</taxon>
        <taxon>Muricoccus</taxon>
    </lineage>
</organism>
<evidence type="ECO:0000313" key="1">
    <source>
        <dbReference type="EMBL" id="MBB5695199.1"/>
    </source>
</evidence>
<protein>
    <recommendedName>
        <fullName evidence="3">ACT domain-containing protein</fullName>
    </recommendedName>
</protein>
<reference evidence="1 2" key="1">
    <citation type="submission" date="2020-08" db="EMBL/GenBank/DDBJ databases">
        <title>Genomic Encyclopedia of Type Strains, Phase IV (KMG-IV): sequencing the most valuable type-strain genomes for metagenomic binning, comparative biology and taxonomic classification.</title>
        <authorList>
            <person name="Goeker M."/>
        </authorList>
    </citation>
    <scope>NUCLEOTIDE SEQUENCE [LARGE SCALE GENOMIC DNA]</scope>
    <source>
        <strain evidence="1 2">DSM 25622</strain>
    </source>
</reference>
<dbReference type="Proteomes" id="UP000580654">
    <property type="component" value="Unassembled WGS sequence"/>
</dbReference>
<name>A0A840Y8Y5_9PROT</name>
<sequence>MFDAVPGAPLAAPAPVLALEEDERLLCVRYLLRAEPSPGLLPRLLQPLAKRDLVPDRFRAGLEGEAMRVEIAVTLPEGMVHLVAGNLRSVVGVGRLEVEHGRVAG</sequence>
<gene>
    <name evidence="1" type="ORF">FHS87_003254</name>
</gene>
<evidence type="ECO:0008006" key="3">
    <source>
        <dbReference type="Google" id="ProtNLM"/>
    </source>
</evidence>
<accession>A0A840Y8Y5</accession>